<feature type="transmembrane region" description="Helical" evidence="10">
    <location>
        <begin position="158"/>
        <end position="181"/>
    </location>
</feature>
<keyword evidence="3" id="KW-1003">Cell membrane</keyword>
<sequence length="437" mass="46539">MPNSVNQTDVLSTRPGSLFRFVARNLYVQVLLAMAIGITLGHYYPEIAAQMKPFGDGFIKLIKMTIGMVIFFTVVSGIAGMQSFGKVGKVGGIALLYFEIVSTIALLIGLVVANIIKPGESFNVDPAKLDASQIKQYVTAAQGNGLTDFFLNIIPKTLVGAFTSDSILSVVFVSILMGLVLGKIGDKGRPIRELVDACSHWIFGIINMIMRFAPIGAFGAMAFTVGKFGIASLQSLVVLISTFYLTAAIFVFVVLGAIGYWYGFSIFTVLRHFRSELVLVLATSSSDAALPALMRKLENVGCKPGTVGLVMPAGYVFNSDGTNIYITMAVLFIAQAMHVELTIWHQLMILGVATLTTKGSAGVPGAGFVSLVATLALVPEIPLVGVTMLLGIDRIISEGRALVNVIGNVVATLVIARREGEVGSNDLQLAMRTVTSD</sequence>
<dbReference type="AlphaFoldDB" id="F8GUL2"/>
<dbReference type="EMBL" id="CP002879">
    <property type="protein sequence ID" value="AEI82416.1"/>
    <property type="molecule type" value="Genomic_DNA"/>
</dbReference>
<dbReference type="PANTHER" id="PTHR42865:SF1">
    <property type="entry name" value="AEROBIC C4-DICARBOXYLATE TRANSPORT PROTEIN"/>
    <property type="match status" value="1"/>
</dbReference>
<evidence type="ECO:0000256" key="6">
    <source>
        <dbReference type="ARBA" id="ARBA00022847"/>
    </source>
</evidence>
<organism evidence="11 12">
    <name type="scientific">Cupriavidus necator (strain ATCC 43291 / DSM 13513 / CCUG 52238 / LMG 8453 / N-1)</name>
    <name type="common">Ralstonia eutropha</name>
    <dbReference type="NCBI Taxonomy" id="1042878"/>
    <lineage>
        <taxon>Bacteria</taxon>
        <taxon>Pseudomonadati</taxon>
        <taxon>Pseudomonadota</taxon>
        <taxon>Betaproteobacteria</taxon>
        <taxon>Burkholderiales</taxon>
        <taxon>Burkholderiaceae</taxon>
        <taxon>Cupriavidus</taxon>
    </lineage>
</organism>
<feature type="transmembrane region" description="Helical" evidence="10">
    <location>
        <begin position="93"/>
        <end position="116"/>
    </location>
</feature>
<dbReference type="PANTHER" id="PTHR42865">
    <property type="entry name" value="PROTON/GLUTAMATE-ASPARTATE SYMPORTER"/>
    <property type="match status" value="1"/>
</dbReference>
<dbReference type="PRINTS" id="PR00173">
    <property type="entry name" value="EDTRNSPORT"/>
</dbReference>
<evidence type="ECO:0000256" key="10">
    <source>
        <dbReference type="SAM" id="Phobius"/>
    </source>
</evidence>
<comment type="subcellular location">
    <subcellularLocation>
        <location evidence="1">Cell membrane</location>
        <topology evidence="1">Multi-pass membrane protein</topology>
    </subcellularLocation>
</comment>
<dbReference type="GO" id="GO:0015138">
    <property type="term" value="F:fumarate transmembrane transporter activity"/>
    <property type="evidence" value="ECO:0007669"/>
    <property type="project" value="TreeGrafter"/>
</dbReference>
<dbReference type="Proteomes" id="UP000006798">
    <property type="component" value="Plasmid pBB1"/>
</dbReference>
<feature type="transmembrane region" description="Helical" evidence="10">
    <location>
        <begin position="367"/>
        <end position="392"/>
    </location>
</feature>
<dbReference type="GO" id="GO:0015141">
    <property type="term" value="F:succinate transmembrane transporter activity"/>
    <property type="evidence" value="ECO:0007669"/>
    <property type="project" value="TreeGrafter"/>
</dbReference>
<dbReference type="SUPFAM" id="SSF118215">
    <property type="entry name" value="Proton glutamate symport protein"/>
    <property type="match status" value="1"/>
</dbReference>
<dbReference type="NCBIfam" id="NF002461">
    <property type="entry name" value="PRK01663.1"/>
    <property type="match status" value="1"/>
</dbReference>
<dbReference type="FunFam" id="1.10.3860.10:FF:000001">
    <property type="entry name" value="C4-dicarboxylate transport protein"/>
    <property type="match status" value="1"/>
</dbReference>
<keyword evidence="6" id="KW-0769">Symport</keyword>
<dbReference type="GO" id="GO:0015366">
    <property type="term" value="F:malate:proton symporter activity"/>
    <property type="evidence" value="ECO:0007669"/>
    <property type="project" value="TreeGrafter"/>
</dbReference>
<dbReference type="InterPro" id="IPR036458">
    <property type="entry name" value="Na:dicarbo_symporter_sf"/>
</dbReference>
<evidence type="ECO:0000256" key="4">
    <source>
        <dbReference type="ARBA" id="ARBA00022519"/>
    </source>
</evidence>
<evidence type="ECO:0000256" key="7">
    <source>
        <dbReference type="ARBA" id="ARBA00022989"/>
    </source>
</evidence>
<feature type="transmembrane region" description="Helical" evidence="10">
    <location>
        <begin position="243"/>
        <end position="264"/>
    </location>
</feature>
<keyword evidence="7 10" id="KW-1133">Transmembrane helix</keyword>
<comment type="function">
    <text evidence="9">Responsible for the transport of dicarboxylates such as succinate, fumarate, and malate from the periplasm across the membrane.</text>
</comment>
<feature type="transmembrane region" description="Helical" evidence="10">
    <location>
        <begin position="324"/>
        <end position="347"/>
    </location>
</feature>
<keyword evidence="5 10" id="KW-0812">Transmembrane</keyword>
<dbReference type="Gene3D" id="1.10.3860.10">
    <property type="entry name" value="Sodium:dicarboxylate symporter"/>
    <property type="match status" value="1"/>
</dbReference>
<feature type="transmembrane region" description="Helical" evidence="10">
    <location>
        <begin position="26"/>
        <end position="44"/>
    </location>
</feature>
<keyword evidence="4" id="KW-0997">Cell inner membrane</keyword>
<feature type="transmembrane region" description="Helical" evidence="10">
    <location>
        <begin position="64"/>
        <end position="81"/>
    </location>
</feature>
<keyword evidence="11" id="KW-0614">Plasmid</keyword>
<protein>
    <submittedName>
        <fullName evidence="11">C4-dicarboxylate transport protein DctA</fullName>
    </submittedName>
</protein>
<dbReference type="RefSeq" id="WP_013959448.1">
    <property type="nucleotide sequence ID" value="NC_015727.1"/>
</dbReference>
<keyword evidence="8 10" id="KW-0472">Membrane</keyword>
<feature type="transmembrane region" description="Helical" evidence="10">
    <location>
        <begin position="201"/>
        <end position="223"/>
    </location>
</feature>
<dbReference type="GO" id="GO:0005886">
    <property type="term" value="C:plasma membrane"/>
    <property type="evidence" value="ECO:0007669"/>
    <property type="project" value="UniProtKB-SubCell"/>
</dbReference>
<proteinExistence type="predicted"/>
<evidence type="ECO:0000256" key="1">
    <source>
        <dbReference type="ARBA" id="ARBA00004651"/>
    </source>
</evidence>
<dbReference type="HOGENOM" id="CLU_019375_7_0_4"/>
<evidence type="ECO:0000256" key="5">
    <source>
        <dbReference type="ARBA" id="ARBA00022692"/>
    </source>
</evidence>
<evidence type="ECO:0000313" key="11">
    <source>
        <dbReference type="EMBL" id="AEI82416.1"/>
    </source>
</evidence>
<dbReference type="GeneID" id="34311671"/>
<dbReference type="KEGG" id="cnc:CNE_BB1p10060"/>
<dbReference type="GO" id="GO:0070778">
    <property type="term" value="P:L-aspartate transmembrane transport"/>
    <property type="evidence" value="ECO:0007669"/>
    <property type="project" value="TreeGrafter"/>
</dbReference>
<keyword evidence="2" id="KW-0813">Transport</keyword>
<accession>F8GUL2</accession>
<evidence type="ECO:0000256" key="2">
    <source>
        <dbReference type="ARBA" id="ARBA00022448"/>
    </source>
</evidence>
<evidence type="ECO:0000256" key="3">
    <source>
        <dbReference type="ARBA" id="ARBA00022475"/>
    </source>
</evidence>
<geneLocation type="plasmid" evidence="11 12">
    <name>pBB1</name>
</geneLocation>
<dbReference type="Pfam" id="PF00375">
    <property type="entry name" value="SDF"/>
    <property type="match status" value="1"/>
</dbReference>
<evidence type="ECO:0000256" key="8">
    <source>
        <dbReference type="ARBA" id="ARBA00023136"/>
    </source>
</evidence>
<evidence type="ECO:0000256" key="9">
    <source>
        <dbReference type="ARBA" id="ARBA00053346"/>
    </source>
</evidence>
<gene>
    <name evidence="11" type="primary">dctA3</name>
    <name evidence="11" type="ordered locus">CNE_BB1p10060</name>
</gene>
<dbReference type="InterPro" id="IPR001991">
    <property type="entry name" value="Na-dicarboxylate_symporter"/>
</dbReference>
<reference evidence="11 12" key="1">
    <citation type="journal article" date="2011" name="J. Bacteriol.">
        <title>Complete genome sequence of the type strain Cupriavidus necator N-1.</title>
        <authorList>
            <person name="Poehlein A."/>
            <person name="Kusian B."/>
            <person name="Friedrich B."/>
            <person name="Daniel R."/>
            <person name="Bowien B."/>
        </authorList>
    </citation>
    <scope>NUCLEOTIDE SEQUENCE [LARGE SCALE GENOMIC DNA]</scope>
    <source>
        <strain evidence="12">ATCC 43291 / DSM 13513 / CCUG 52238 / LMG 8453 / N-1</strain>
        <plasmid evidence="11 12">pBB1</plasmid>
    </source>
</reference>
<evidence type="ECO:0000313" key="12">
    <source>
        <dbReference type="Proteomes" id="UP000006798"/>
    </source>
</evidence>
<name>F8GUL2_CUPNN</name>